<organism evidence="2">
    <name type="scientific">Magallana gigas</name>
    <name type="common">Pacific oyster</name>
    <name type="synonym">Crassostrea gigas</name>
    <dbReference type="NCBI Taxonomy" id="29159"/>
    <lineage>
        <taxon>Eukaryota</taxon>
        <taxon>Metazoa</taxon>
        <taxon>Spiralia</taxon>
        <taxon>Lophotrochozoa</taxon>
        <taxon>Mollusca</taxon>
        <taxon>Bivalvia</taxon>
        <taxon>Autobranchia</taxon>
        <taxon>Pteriomorphia</taxon>
        <taxon>Ostreida</taxon>
        <taxon>Ostreoidea</taxon>
        <taxon>Ostreidae</taxon>
        <taxon>Magallana</taxon>
    </lineage>
</organism>
<dbReference type="EMBL" id="JH820994">
    <property type="protein sequence ID" value="EKC17927.1"/>
    <property type="molecule type" value="Genomic_DNA"/>
</dbReference>
<feature type="compositionally biased region" description="Polar residues" evidence="1">
    <location>
        <begin position="31"/>
        <end position="43"/>
    </location>
</feature>
<evidence type="ECO:0000313" key="2">
    <source>
        <dbReference type="EMBL" id="EKC17927.1"/>
    </source>
</evidence>
<accession>K1P276</accession>
<evidence type="ECO:0000256" key="1">
    <source>
        <dbReference type="SAM" id="MobiDB-lite"/>
    </source>
</evidence>
<dbReference type="AlphaFoldDB" id="K1P276"/>
<protein>
    <submittedName>
        <fullName evidence="2">Uncharacterized protein</fullName>
    </submittedName>
</protein>
<gene>
    <name evidence="2" type="ORF">CGI_10000037</name>
</gene>
<feature type="compositionally biased region" description="Acidic residues" evidence="1">
    <location>
        <begin position="1"/>
        <end position="13"/>
    </location>
</feature>
<feature type="region of interest" description="Disordered" evidence="1">
    <location>
        <begin position="1"/>
        <end position="56"/>
    </location>
</feature>
<sequence>MEELLADAEDITSESDWSHHSSPQKPIRSSPEPTIGQQCSSRISRAPGARSRDSGCPVRECPFVGRKLKFHVQSEHLPRIVWDNPQPPIKEEKLGEWTEGRYQLLLFLSKALVGSERVEDLVRWAEEVLSPLVPVQSQILDQSQQQMRSLSRWMRWVDPGQFKLRPINSPSVLIHWRYQVLMAENLEPAQRLEFLHFGHAFMSNLDNVQSSVFPYALLHSSNARTLAGGSGKEPPREVPRHS</sequence>
<proteinExistence type="predicted"/>
<dbReference type="HOGENOM" id="CLU_1148154_0_0_1"/>
<dbReference type="InParanoid" id="K1P276"/>
<reference evidence="2" key="1">
    <citation type="journal article" date="2012" name="Nature">
        <title>The oyster genome reveals stress adaptation and complexity of shell formation.</title>
        <authorList>
            <person name="Zhang G."/>
            <person name="Fang X."/>
            <person name="Guo X."/>
            <person name="Li L."/>
            <person name="Luo R."/>
            <person name="Xu F."/>
            <person name="Yang P."/>
            <person name="Zhang L."/>
            <person name="Wang X."/>
            <person name="Qi H."/>
            <person name="Xiong Z."/>
            <person name="Que H."/>
            <person name="Xie Y."/>
            <person name="Holland P.W."/>
            <person name="Paps J."/>
            <person name="Zhu Y."/>
            <person name="Wu F."/>
            <person name="Chen Y."/>
            <person name="Wang J."/>
            <person name="Peng C."/>
            <person name="Meng J."/>
            <person name="Yang L."/>
            <person name="Liu J."/>
            <person name="Wen B."/>
            <person name="Zhang N."/>
            <person name="Huang Z."/>
            <person name="Zhu Q."/>
            <person name="Feng Y."/>
            <person name="Mount A."/>
            <person name="Hedgecock D."/>
            <person name="Xu Z."/>
            <person name="Liu Y."/>
            <person name="Domazet-Loso T."/>
            <person name="Du Y."/>
            <person name="Sun X."/>
            <person name="Zhang S."/>
            <person name="Liu B."/>
            <person name="Cheng P."/>
            <person name="Jiang X."/>
            <person name="Li J."/>
            <person name="Fan D."/>
            <person name="Wang W."/>
            <person name="Fu W."/>
            <person name="Wang T."/>
            <person name="Wang B."/>
            <person name="Zhang J."/>
            <person name="Peng Z."/>
            <person name="Li Y."/>
            <person name="Li N."/>
            <person name="Wang J."/>
            <person name="Chen M."/>
            <person name="He Y."/>
            <person name="Tan F."/>
            <person name="Song X."/>
            <person name="Zheng Q."/>
            <person name="Huang R."/>
            <person name="Yang H."/>
            <person name="Du X."/>
            <person name="Chen L."/>
            <person name="Yang M."/>
            <person name="Gaffney P.M."/>
            <person name="Wang S."/>
            <person name="Luo L."/>
            <person name="She Z."/>
            <person name="Ming Y."/>
            <person name="Huang W."/>
            <person name="Zhang S."/>
            <person name="Huang B."/>
            <person name="Zhang Y."/>
            <person name="Qu T."/>
            <person name="Ni P."/>
            <person name="Miao G."/>
            <person name="Wang J."/>
            <person name="Wang Q."/>
            <person name="Steinberg C.E."/>
            <person name="Wang H."/>
            <person name="Li N."/>
            <person name="Qian L."/>
            <person name="Zhang G."/>
            <person name="Li Y."/>
            <person name="Yang H."/>
            <person name="Liu X."/>
            <person name="Wang J."/>
            <person name="Yin Y."/>
            <person name="Wang J."/>
        </authorList>
    </citation>
    <scope>NUCLEOTIDE SEQUENCE [LARGE SCALE GENOMIC DNA]</scope>
    <source>
        <strain evidence="2">05x7-T-G4-1.051#20</strain>
    </source>
</reference>
<name>K1P276_MAGGI</name>